<comment type="caution">
    <text evidence="3">The sequence shown here is derived from an EMBL/GenBank/DDBJ whole genome shotgun (WGS) entry which is preliminary data.</text>
</comment>
<dbReference type="HOGENOM" id="CLU_085056_1_0_5"/>
<dbReference type="SMART" id="SM00749">
    <property type="entry name" value="BON"/>
    <property type="match status" value="1"/>
</dbReference>
<evidence type="ECO:0000259" key="2">
    <source>
        <dbReference type="PROSITE" id="PS50914"/>
    </source>
</evidence>
<organism evidence="3 4">
    <name type="scientific">Pseudooceanicola batsensis (strain ATCC BAA-863 / DSM 15984 / KCTC 12145 / HTCC2597)</name>
    <name type="common">Oceanicola batsensis</name>
    <dbReference type="NCBI Taxonomy" id="252305"/>
    <lineage>
        <taxon>Bacteria</taxon>
        <taxon>Pseudomonadati</taxon>
        <taxon>Pseudomonadota</taxon>
        <taxon>Alphaproteobacteria</taxon>
        <taxon>Rhodobacterales</taxon>
        <taxon>Paracoccaceae</taxon>
        <taxon>Pseudooceanicola</taxon>
    </lineage>
</organism>
<dbReference type="Gene3D" id="3.30.1340.30">
    <property type="match status" value="1"/>
</dbReference>
<feature type="compositionally biased region" description="Basic and acidic residues" evidence="1">
    <location>
        <begin position="7"/>
        <end position="31"/>
    </location>
</feature>
<dbReference type="NCBIfam" id="NF033157">
    <property type="entry name" value="SWFGD_domain"/>
    <property type="match status" value="1"/>
</dbReference>
<dbReference type="Proteomes" id="UP000004318">
    <property type="component" value="Unassembled WGS sequence"/>
</dbReference>
<proteinExistence type="predicted"/>
<evidence type="ECO:0000313" key="4">
    <source>
        <dbReference type="Proteomes" id="UP000004318"/>
    </source>
</evidence>
<gene>
    <name evidence="3" type="ORF">OB2597_19331</name>
</gene>
<protein>
    <recommendedName>
        <fullName evidence="2">BON domain-containing protein</fullName>
    </recommendedName>
</protein>
<accession>A3U0H6</accession>
<feature type="compositionally biased region" description="Basic and acidic residues" evidence="1">
    <location>
        <begin position="92"/>
        <end position="110"/>
    </location>
</feature>
<dbReference type="STRING" id="252305.OB2597_19331"/>
<feature type="domain" description="BON" evidence="2">
    <location>
        <begin position="161"/>
        <end position="229"/>
    </location>
</feature>
<keyword evidence="4" id="KW-1185">Reference proteome</keyword>
<dbReference type="PANTHER" id="PTHR34606:SF15">
    <property type="entry name" value="BON DOMAIN-CONTAINING PROTEIN"/>
    <property type="match status" value="1"/>
</dbReference>
<dbReference type="InterPro" id="IPR007055">
    <property type="entry name" value="BON_dom"/>
</dbReference>
<dbReference type="PROSITE" id="PS50914">
    <property type="entry name" value="BON"/>
    <property type="match status" value="1"/>
</dbReference>
<feature type="region of interest" description="Disordered" evidence="1">
    <location>
        <begin position="1"/>
        <end position="176"/>
    </location>
</feature>
<sequence length="239" mass="27204">MAPRFSRNPDHHPRARADWDPRDVVPPRDRFGGPPPGRRGRDPYESADDRDQWDDPVGDRMDLPQASPVTAGWPRPYDYPLRRPLHAGYSAPRDEGPDEYWRTRDYDRRPGIGYGDGGPRGGRGFFDKAADEVSSWVGDDDAERRREEDHRGRGPRNYTRSDARIEEDVNDRLTDDSAVDASEIEVTVKEREVTLDGHVDSRRAKRRAEDCADTISGIVHVQNNLRIRPAETARQPGTV</sequence>
<feature type="compositionally biased region" description="Basic and acidic residues" evidence="1">
    <location>
        <begin position="159"/>
        <end position="175"/>
    </location>
</feature>
<dbReference type="AlphaFoldDB" id="A3U0H6"/>
<evidence type="ECO:0000313" key="3">
    <source>
        <dbReference type="EMBL" id="EAQ02267.1"/>
    </source>
</evidence>
<dbReference type="PANTHER" id="PTHR34606">
    <property type="entry name" value="BON DOMAIN-CONTAINING PROTEIN"/>
    <property type="match status" value="1"/>
</dbReference>
<name>A3U0H6_PSEBH</name>
<dbReference type="OrthoDB" id="680465at2"/>
<evidence type="ECO:0000256" key="1">
    <source>
        <dbReference type="SAM" id="MobiDB-lite"/>
    </source>
</evidence>
<dbReference type="EMBL" id="AAMO01000008">
    <property type="protein sequence ID" value="EAQ02267.1"/>
    <property type="molecule type" value="Genomic_DNA"/>
</dbReference>
<dbReference type="InterPro" id="IPR014004">
    <property type="entry name" value="Transpt-assoc_nodulatn_dom_bac"/>
</dbReference>
<dbReference type="Pfam" id="PF04972">
    <property type="entry name" value="BON"/>
    <property type="match status" value="1"/>
</dbReference>
<dbReference type="RefSeq" id="WP_009803809.1">
    <property type="nucleotide sequence ID" value="NZ_AAMO01000008.1"/>
</dbReference>
<dbReference type="InterPro" id="IPR051686">
    <property type="entry name" value="Lipoprotein_DolP"/>
</dbReference>
<feature type="compositionally biased region" description="Basic and acidic residues" evidence="1">
    <location>
        <begin position="142"/>
        <end position="152"/>
    </location>
</feature>
<dbReference type="InterPro" id="IPR047800">
    <property type="entry name" value="SWFGD_dom"/>
</dbReference>
<feature type="compositionally biased region" description="Gly residues" evidence="1">
    <location>
        <begin position="112"/>
        <end position="124"/>
    </location>
</feature>
<reference evidence="3 4" key="1">
    <citation type="journal article" date="2010" name="J. Bacteriol.">
        <title>Genome sequences of Oceanicola granulosus HTCC2516(T) and Oceanicola batsensis HTCC2597(TDelta).</title>
        <authorList>
            <person name="Thrash J.C."/>
            <person name="Cho J.C."/>
            <person name="Vergin K.L."/>
            <person name="Giovannoni S.J."/>
        </authorList>
    </citation>
    <scope>NUCLEOTIDE SEQUENCE [LARGE SCALE GENOMIC DNA]</scope>
    <source>
        <strain evidence="4">ATCC BAA-863 / DSM 15984 / KCTC 12145 / HTCC2597</strain>
    </source>
</reference>
<feature type="compositionally biased region" description="Basic and acidic residues" evidence="1">
    <location>
        <begin position="39"/>
        <end position="50"/>
    </location>
</feature>